<dbReference type="PROSITE" id="PS50932">
    <property type="entry name" value="HTH_LACI_2"/>
    <property type="match status" value="1"/>
</dbReference>
<dbReference type="Pfam" id="PF00356">
    <property type="entry name" value="LacI"/>
    <property type="match status" value="1"/>
</dbReference>
<dbReference type="EMBL" id="FNDX01000038">
    <property type="protein sequence ID" value="SDK31497.1"/>
    <property type="molecule type" value="Genomic_DNA"/>
</dbReference>
<dbReference type="Gene3D" id="1.10.260.40">
    <property type="entry name" value="lambda repressor-like DNA-binding domains"/>
    <property type="match status" value="1"/>
</dbReference>
<dbReference type="Proteomes" id="UP000199050">
    <property type="component" value="Unassembled WGS sequence"/>
</dbReference>
<dbReference type="RefSeq" id="WP_090717912.1">
    <property type="nucleotide sequence ID" value="NZ_CBCSKY010000014.1"/>
</dbReference>
<dbReference type="Gene3D" id="3.40.50.2300">
    <property type="match status" value="2"/>
</dbReference>
<feature type="domain" description="HTH lacI-type" evidence="4">
    <location>
        <begin position="2"/>
        <end position="56"/>
    </location>
</feature>
<dbReference type="InterPro" id="IPR028082">
    <property type="entry name" value="Peripla_BP_I"/>
</dbReference>
<dbReference type="STRING" id="1174501.SAMN05216192_1386"/>
<dbReference type="AlphaFoldDB" id="A0A1G9AWA3"/>
<dbReference type="SUPFAM" id="SSF47413">
    <property type="entry name" value="lambda repressor-like DNA-binding domains"/>
    <property type="match status" value="1"/>
</dbReference>
<evidence type="ECO:0000313" key="5">
    <source>
        <dbReference type="EMBL" id="SDK31497.1"/>
    </source>
</evidence>
<keyword evidence="1" id="KW-0805">Transcription regulation</keyword>
<evidence type="ECO:0000259" key="4">
    <source>
        <dbReference type="PROSITE" id="PS50932"/>
    </source>
</evidence>
<dbReference type="SUPFAM" id="SSF53822">
    <property type="entry name" value="Periplasmic binding protein-like I"/>
    <property type="match status" value="1"/>
</dbReference>
<evidence type="ECO:0000256" key="1">
    <source>
        <dbReference type="ARBA" id="ARBA00023015"/>
    </source>
</evidence>
<evidence type="ECO:0000256" key="2">
    <source>
        <dbReference type="ARBA" id="ARBA00023125"/>
    </source>
</evidence>
<keyword evidence="2" id="KW-0238">DNA-binding</keyword>
<keyword evidence="6" id="KW-1185">Reference proteome</keyword>
<dbReference type="GO" id="GO:0000976">
    <property type="term" value="F:transcription cis-regulatory region binding"/>
    <property type="evidence" value="ECO:0007669"/>
    <property type="project" value="TreeGrafter"/>
</dbReference>
<name>A0A1G9AWA3_9BACL</name>
<dbReference type="CDD" id="cd06286">
    <property type="entry name" value="PBP1_CcpB-like"/>
    <property type="match status" value="1"/>
</dbReference>
<organism evidence="5 6">
    <name type="scientific">Paenibacillus typhae</name>
    <dbReference type="NCBI Taxonomy" id="1174501"/>
    <lineage>
        <taxon>Bacteria</taxon>
        <taxon>Bacillati</taxon>
        <taxon>Bacillota</taxon>
        <taxon>Bacilli</taxon>
        <taxon>Bacillales</taxon>
        <taxon>Paenibacillaceae</taxon>
        <taxon>Paenibacillus</taxon>
    </lineage>
</organism>
<gene>
    <name evidence="5" type="ORF">SAMN05216192_1386</name>
</gene>
<dbReference type="OrthoDB" id="9798934at2"/>
<dbReference type="PANTHER" id="PTHR30146">
    <property type="entry name" value="LACI-RELATED TRANSCRIPTIONAL REPRESSOR"/>
    <property type="match status" value="1"/>
</dbReference>
<protein>
    <submittedName>
        <fullName evidence="5">Transcriptional regulator, LacI family</fullName>
    </submittedName>
</protein>
<accession>A0A1G9AWA3</accession>
<evidence type="ECO:0000256" key="3">
    <source>
        <dbReference type="ARBA" id="ARBA00023163"/>
    </source>
</evidence>
<dbReference type="Pfam" id="PF13377">
    <property type="entry name" value="Peripla_BP_3"/>
    <property type="match status" value="1"/>
</dbReference>
<dbReference type="GO" id="GO:0003700">
    <property type="term" value="F:DNA-binding transcription factor activity"/>
    <property type="evidence" value="ECO:0007669"/>
    <property type="project" value="TreeGrafter"/>
</dbReference>
<evidence type="ECO:0000313" key="6">
    <source>
        <dbReference type="Proteomes" id="UP000199050"/>
    </source>
</evidence>
<dbReference type="CDD" id="cd01392">
    <property type="entry name" value="HTH_LacI"/>
    <property type="match status" value="1"/>
</dbReference>
<dbReference type="PANTHER" id="PTHR30146:SF105">
    <property type="entry name" value="CATABOLITE CONTROL PROTEIN B"/>
    <property type="match status" value="1"/>
</dbReference>
<dbReference type="InterPro" id="IPR010982">
    <property type="entry name" value="Lambda_DNA-bd_dom_sf"/>
</dbReference>
<reference evidence="6" key="1">
    <citation type="submission" date="2016-10" db="EMBL/GenBank/DDBJ databases">
        <authorList>
            <person name="Varghese N."/>
            <person name="Submissions S."/>
        </authorList>
    </citation>
    <scope>NUCLEOTIDE SEQUENCE [LARGE SCALE GENOMIC DNA]</scope>
    <source>
        <strain evidence="6">CGMCC 1.11012</strain>
    </source>
</reference>
<proteinExistence type="predicted"/>
<dbReference type="SMART" id="SM00354">
    <property type="entry name" value="HTH_LACI"/>
    <property type="match status" value="1"/>
</dbReference>
<dbReference type="InterPro" id="IPR046335">
    <property type="entry name" value="LacI/GalR-like_sensor"/>
</dbReference>
<sequence length="325" mass="36057">MSNLEQIAKLSGFSKATVSRVLNQSRHVSQPTRDKILAIMEELDYVPNGNAISLSKGQTMQIGMVTEGINEVMLPFLNSFVETASQYGYQTIIYTSSGDPKKELQAFEDMRRKRVDALVISTCVNDLALLGSYCKYGPIVSWQRMENPQIASVAMNQYDGYTLGLEHVISRGRTRIANAYGRPSSINTLGRIEAYEDAARRHGLAELPQWSRTGIHSIRQGEELVREMLAVEDPLQRPDAVLCSNDLVAAGIVSEARRRRLRVPEDLAVVGFDNTELAHTLGITSIYNPIADQAKNAFHLLLAKLGGACEPQQKLQYCLVQRATT</sequence>
<keyword evidence="3" id="KW-0804">Transcription</keyword>
<dbReference type="InterPro" id="IPR000843">
    <property type="entry name" value="HTH_LacI"/>
</dbReference>